<keyword evidence="7" id="KW-0998">Cell outer membrane</keyword>
<dbReference type="RefSeq" id="WP_130552382.1">
    <property type="nucleotide sequence ID" value="NZ_SHMC01000006.1"/>
</dbReference>
<comment type="subcellular location">
    <subcellularLocation>
        <location evidence="1">Cell outer membrane</location>
        <topology evidence="1">Multi-pass membrane protein</topology>
    </subcellularLocation>
</comment>
<evidence type="ECO:0000256" key="4">
    <source>
        <dbReference type="ARBA" id="ARBA00022692"/>
    </source>
</evidence>
<dbReference type="AlphaFoldDB" id="A0A4Q8L6T4"/>
<evidence type="ECO:0000256" key="1">
    <source>
        <dbReference type="ARBA" id="ARBA00004571"/>
    </source>
</evidence>
<dbReference type="GO" id="GO:0009279">
    <property type="term" value="C:cell outer membrane"/>
    <property type="evidence" value="ECO:0007669"/>
    <property type="project" value="UniProtKB-SubCell"/>
</dbReference>
<dbReference type="Pfam" id="PF03349">
    <property type="entry name" value="Toluene_X"/>
    <property type="match status" value="1"/>
</dbReference>
<protein>
    <submittedName>
        <fullName evidence="9">Transporter</fullName>
    </submittedName>
</protein>
<evidence type="ECO:0000313" key="9">
    <source>
        <dbReference type="EMBL" id="TAA23359.1"/>
    </source>
</evidence>
<comment type="similarity">
    <text evidence="2">Belongs to the OmpP1/FadL family.</text>
</comment>
<dbReference type="OrthoDB" id="6679728at2"/>
<keyword evidence="5 8" id="KW-0732">Signal</keyword>
<proteinExistence type="inferred from homology"/>
<keyword evidence="4" id="KW-0812">Transmembrane</keyword>
<dbReference type="EMBL" id="SHMC01000006">
    <property type="protein sequence ID" value="TAA23359.1"/>
    <property type="molecule type" value="Genomic_DNA"/>
</dbReference>
<keyword evidence="6" id="KW-0472">Membrane</keyword>
<keyword evidence="3" id="KW-1134">Transmembrane beta strand</keyword>
<dbReference type="GO" id="GO:0015483">
    <property type="term" value="F:long-chain fatty acid transporting porin activity"/>
    <property type="evidence" value="ECO:0007669"/>
    <property type="project" value="TreeGrafter"/>
</dbReference>
<dbReference type="PANTHER" id="PTHR35093:SF8">
    <property type="entry name" value="OUTER MEMBRANE PROTEIN NMB0088-RELATED"/>
    <property type="match status" value="1"/>
</dbReference>
<feature type="chain" id="PRO_5020318806" evidence="8">
    <location>
        <begin position="28"/>
        <end position="457"/>
    </location>
</feature>
<accession>A0A4Q8L6T4</accession>
<dbReference type="Gene3D" id="2.40.160.60">
    <property type="entry name" value="Outer membrane protein transport protein (OMPP1/FadL/TodX)"/>
    <property type="match status" value="1"/>
</dbReference>
<evidence type="ECO:0000256" key="3">
    <source>
        <dbReference type="ARBA" id="ARBA00022452"/>
    </source>
</evidence>
<organism evidence="9 10">
    <name type="scientific">Pseudoxanthomonas winnipegensis</name>
    <dbReference type="NCBI Taxonomy" id="2480810"/>
    <lineage>
        <taxon>Bacteria</taxon>
        <taxon>Pseudomonadati</taxon>
        <taxon>Pseudomonadota</taxon>
        <taxon>Gammaproteobacteria</taxon>
        <taxon>Lysobacterales</taxon>
        <taxon>Lysobacteraceae</taxon>
        <taxon>Pseudoxanthomonas</taxon>
    </lineage>
</organism>
<gene>
    <name evidence="9" type="ORF">EA660_15625</name>
</gene>
<evidence type="ECO:0000256" key="8">
    <source>
        <dbReference type="SAM" id="SignalP"/>
    </source>
</evidence>
<dbReference type="Proteomes" id="UP000292627">
    <property type="component" value="Unassembled WGS sequence"/>
</dbReference>
<reference evidence="9 10" key="1">
    <citation type="submission" date="2019-02" db="EMBL/GenBank/DDBJ databases">
        <title>WGS of Pseudoxanthomonas species novum from clinical isolates.</title>
        <authorList>
            <person name="Bernier A.-M."/>
            <person name="Bernard K."/>
            <person name="Vachon A."/>
        </authorList>
    </citation>
    <scope>NUCLEOTIDE SEQUENCE [LARGE SCALE GENOMIC DNA]</scope>
    <source>
        <strain evidence="9 10">NML171200</strain>
    </source>
</reference>
<name>A0A4Q8L6T4_9GAMM</name>
<sequence length="457" mass="47856">MLNKKNALAITVGAICAAASGAGFASALDRSGQSIAPFLKPGNYAEYGGSFLNPKVDGKDKNGTDTGNVANSYNFVGGAIKFQATDKFSFGFIYDEPFGASAEYHGANAFTANPRDVVLSGLPIVTGPSVISNGQLAAYGLNAGITGDTDVEVRTKSLSALLGFQPTENWNLYAGGVYQEIKGQVSLRGSTYSAFNGYDLSIPSKRDWGWLAGVAYQKPEIALQVSLTYRSEIDYDINANESMPLVTALGANRAQLAGLIQQLVLAGRIPPATGQALAGTLGSLGGLGGGTTSITTPQSVNLDFQTGIMADTVLFGNVRWVQWSKFALRPAQFGQLAEAVGPLIGKPDGFNLVDYSKDQWSANLGLGRKLTDTVSGSFSVGWDGGAGNPVTTLGPTDGYWNVGLGLRYSPTPKIDLSAGVKYFWLGDAKAETGAHSYAGDFKDNSAMAVGVKMGLHF</sequence>
<comment type="caution">
    <text evidence="9">The sequence shown here is derived from an EMBL/GenBank/DDBJ whole genome shotgun (WGS) entry which is preliminary data.</text>
</comment>
<evidence type="ECO:0000256" key="5">
    <source>
        <dbReference type="ARBA" id="ARBA00022729"/>
    </source>
</evidence>
<feature type="signal peptide" evidence="8">
    <location>
        <begin position="1"/>
        <end position="27"/>
    </location>
</feature>
<evidence type="ECO:0000256" key="6">
    <source>
        <dbReference type="ARBA" id="ARBA00023136"/>
    </source>
</evidence>
<dbReference type="InterPro" id="IPR005017">
    <property type="entry name" value="OMPP1/FadL/TodX"/>
</dbReference>
<dbReference type="PANTHER" id="PTHR35093">
    <property type="entry name" value="OUTER MEMBRANE PROTEIN NMB0088-RELATED"/>
    <property type="match status" value="1"/>
</dbReference>
<dbReference type="SUPFAM" id="SSF56935">
    <property type="entry name" value="Porins"/>
    <property type="match status" value="1"/>
</dbReference>
<evidence type="ECO:0000256" key="7">
    <source>
        <dbReference type="ARBA" id="ARBA00023237"/>
    </source>
</evidence>
<evidence type="ECO:0000256" key="2">
    <source>
        <dbReference type="ARBA" id="ARBA00008163"/>
    </source>
</evidence>
<evidence type="ECO:0000313" key="10">
    <source>
        <dbReference type="Proteomes" id="UP000292627"/>
    </source>
</evidence>